<dbReference type="OMA" id="NIPRTHA"/>
<accession>D8RKV4</accession>
<name>D8RKV4_SELML</name>
<dbReference type="Gramene" id="EFJ27511">
    <property type="protein sequence ID" value="EFJ27511"/>
    <property type="gene ID" value="SELMODRAFT_36327"/>
</dbReference>
<feature type="repeat" description="PPR" evidence="2">
    <location>
        <begin position="120"/>
        <end position="154"/>
    </location>
</feature>
<feature type="non-terminal residue" evidence="3">
    <location>
        <position position="183"/>
    </location>
</feature>
<dbReference type="STRING" id="88036.D8RKV4"/>
<dbReference type="eggNOG" id="KOG4197">
    <property type="taxonomic scope" value="Eukaryota"/>
</dbReference>
<dbReference type="SUPFAM" id="SSF48452">
    <property type="entry name" value="TPR-like"/>
    <property type="match status" value="1"/>
</dbReference>
<keyword evidence="4" id="KW-1185">Reference proteome</keyword>
<dbReference type="PANTHER" id="PTHR47926">
    <property type="entry name" value="PENTATRICOPEPTIDE REPEAT-CONTAINING PROTEIN"/>
    <property type="match status" value="1"/>
</dbReference>
<protein>
    <recommendedName>
        <fullName evidence="5">Pentacotripeptide-repeat region of PRORP domain-containing protein</fullName>
    </recommendedName>
</protein>
<dbReference type="KEGG" id="smo:SELMODRAFT_36327"/>
<dbReference type="GO" id="GO:0003723">
    <property type="term" value="F:RNA binding"/>
    <property type="evidence" value="ECO:0007669"/>
    <property type="project" value="InterPro"/>
</dbReference>
<organism evidence="4">
    <name type="scientific">Selaginella moellendorffii</name>
    <name type="common">Spikemoss</name>
    <dbReference type="NCBI Taxonomy" id="88036"/>
    <lineage>
        <taxon>Eukaryota</taxon>
        <taxon>Viridiplantae</taxon>
        <taxon>Streptophyta</taxon>
        <taxon>Embryophyta</taxon>
        <taxon>Tracheophyta</taxon>
        <taxon>Lycopodiopsida</taxon>
        <taxon>Selaginellales</taxon>
        <taxon>Selaginellaceae</taxon>
        <taxon>Selaginella</taxon>
    </lineage>
</organism>
<dbReference type="AlphaFoldDB" id="D8RKV4"/>
<evidence type="ECO:0000256" key="2">
    <source>
        <dbReference type="PROSITE-ProRule" id="PRU00708"/>
    </source>
</evidence>
<feature type="non-terminal residue" evidence="3">
    <location>
        <position position="1"/>
    </location>
</feature>
<sequence>AKAAFDRIPSREVNTVAWNALLSCYSKCGRVREAMDCFERMEGKRDVVSWNTILAALARAGQDEDARNVFAKMPEWDTSVLENIPRTHATAKLAAMVDTYAKAGAMEQAKMVFDSTRERNSILWIVLLRGYARNGLVDEASDAFRLMPLHGNAAYVVWIGALVSHGWATHAKEMYDTAPHKSV</sequence>
<evidence type="ECO:0008006" key="5">
    <source>
        <dbReference type="Google" id="ProtNLM"/>
    </source>
</evidence>
<dbReference type="InParanoid" id="D8RKV4"/>
<dbReference type="InterPro" id="IPR011990">
    <property type="entry name" value="TPR-like_helical_dom_sf"/>
</dbReference>
<dbReference type="InterPro" id="IPR046960">
    <property type="entry name" value="PPR_At4g14850-like_plant"/>
</dbReference>
<evidence type="ECO:0000313" key="4">
    <source>
        <dbReference type="Proteomes" id="UP000001514"/>
    </source>
</evidence>
<evidence type="ECO:0000313" key="3">
    <source>
        <dbReference type="EMBL" id="EFJ27511.1"/>
    </source>
</evidence>
<dbReference type="EMBL" id="GL377582">
    <property type="protein sequence ID" value="EFJ27511.1"/>
    <property type="molecule type" value="Genomic_DNA"/>
</dbReference>
<dbReference type="Proteomes" id="UP000001514">
    <property type="component" value="Unassembled WGS sequence"/>
</dbReference>
<dbReference type="NCBIfam" id="TIGR00756">
    <property type="entry name" value="PPR"/>
    <property type="match status" value="3"/>
</dbReference>
<proteinExistence type="predicted"/>
<reference evidence="3 4" key="1">
    <citation type="journal article" date="2011" name="Science">
        <title>The Selaginella genome identifies genetic changes associated with the evolution of vascular plants.</title>
        <authorList>
            <person name="Banks J.A."/>
            <person name="Nishiyama T."/>
            <person name="Hasebe M."/>
            <person name="Bowman J.L."/>
            <person name="Gribskov M."/>
            <person name="dePamphilis C."/>
            <person name="Albert V.A."/>
            <person name="Aono N."/>
            <person name="Aoyama T."/>
            <person name="Ambrose B.A."/>
            <person name="Ashton N.W."/>
            <person name="Axtell M.J."/>
            <person name="Barker E."/>
            <person name="Barker M.S."/>
            <person name="Bennetzen J.L."/>
            <person name="Bonawitz N.D."/>
            <person name="Chapple C."/>
            <person name="Cheng C."/>
            <person name="Correa L.G."/>
            <person name="Dacre M."/>
            <person name="DeBarry J."/>
            <person name="Dreyer I."/>
            <person name="Elias M."/>
            <person name="Engstrom E.M."/>
            <person name="Estelle M."/>
            <person name="Feng L."/>
            <person name="Finet C."/>
            <person name="Floyd S.K."/>
            <person name="Frommer W.B."/>
            <person name="Fujita T."/>
            <person name="Gramzow L."/>
            <person name="Gutensohn M."/>
            <person name="Harholt J."/>
            <person name="Hattori M."/>
            <person name="Heyl A."/>
            <person name="Hirai T."/>
            <person name="Hiwatashi Y."/>
            <person name="Ishikawa M."/>
            <person name="Iwata M."/>
            <person name="Karol K.G."/>
            <person name="Koehler B."/>
            <person name="Kolukisaoglu U."/>
            <person name="Kubo M."/>
            <person name="Kurata T."/>
            <person name="Lalonde S."/>
            <person name="Li K."/>
            <person name="Li Y."/>
            <person name="Litt A."/>
            <person name="Lyons E."/>
            <person name="Manning G."/>
            <person name="Maruyama T."/>
            <person name="Michael T.P."/>
            <person name="Mikami K."/>
            <person name="Miyazaki S."/>
            <person name="Morinaga S."/>
            <person name="Murata T."/>
            <person name="Mueller-Roeber B."/>
            <person name="Nelson D.R."/>
            <person name="Obara M."/>
            <person name="Oguri Y."/>
            <person name="Olmstead R.G."/>
            <person name="Onodera N."/>
            <person name="Petersen B.L."/>
            <person name="Pils B."/>
            <person name="Prigge M."/>
            <person name="Rensing S.A."/>
            <person name="Riano-Pachon D.M."/>
            <person name="Roberts A.W."/>
            <person name="Sato Y."/>
            <person name="Scheller H.V."/>
            <person name="Schulz B."/>
            <person name="Schulz C."/>
            <person name="Shakirov E.V."/>
            <person name="Shibagaki N."/>
            <person name="Shinohara N."/>
            <person name="Shippen D.E."/>
            <person name="Soerensen I."/>
            <person name="Sotooka R."/>
            <person name="Sugimoto N."/>
            <person name="Sugita M."/>
            <person name="Sumikawa N."/>
            <person name="Tanurdzic M."/>
            <person name="Theissen G."/>
            <person name="Ulvskov P."/>
            <person name="Wakazuki S."/>
            <person name="Weng J.K."/>
            <person name="Willats W.W."/>
            <person name="Wipf D."/>
            <person name="Wolf P.G."/>
            <person name="Yang L."/>
            <person name="Zimmer A.D."/>
            <person name="Zhu Q."/>
            <person name="Mitros T."/>
            <person name="Hellsten U."/>
            <person name="Loque D."/>
            <person name="Otillar R."/>
            <person name="Salamov A."/>
            <person name="Schmutz J."/>
            <person name="Shapiro H."/>
            <person name="Lindquist E."/>
            <person name="Lucas S."/>
            <person name="Rokhsar D."/>
            <person name="Grigoriev I.V."/>
        </authorList>
    </citation>
    <scope>NUCLEOTIDE SEQUENCE [LARGE SCALE GENOMIC DNA]</scope>
</reference>
<dbReference type="HOGENOM" id="CLU_1478754_0_0_1"/>
<keyword evidence="1" id="KW-0677">Repeat</keyword>
<evidence type="ECO:0000256" key="1">
    <source>
        <dbReference type="ARBA" id="ARBA00022737"/>
    </source>
</evidence>
<gene>
    <name evidence="3" type="ORF">SELMODRAFT_36327</name>
</gene>
<dbReference type="InterPro" id="IPR002885">
    <property type="entry name" value="PPR_rpt"/>
</dbReference>
<dbReference type="Pfam" id="PF01535">
    <property type="entry name" value="PPR"/>
    <property type="match status" value="4"/>
</dbReference>
<feature type="repeat" description="PPR" evidence="2">
    <location>
        <begin position="14"/>
        <end position="48"/>
    </location>
</feature>
<dbReference type="GO" id="GO:0009451">
    <property type="term" value="P:RNA modification"/>
    <property type="evidence" value="ECO:0007669"/>
    <property type="project" value="InterPro"/>
</dbReference>
<dbReference type="Gene3D" id="1.25.40.10">
    <property type="entry name" value="Tetratricopeptide repeat domain"/>
    <property type="match status" value="2"/>
</dbReference>
<dbReference type="PROSITE" id="PS51375">
    <property type="entry name" value="PPR"/>
    <property type="match status" value="2"/>
</dbReference>